<keyword evidence="3" id="KW-1185">Reference proteome</keyword>
<accession>A0A811USW9</accession>
<evidence type="ECO:0000256" key="1">
    <source>
        <dbReference type="SAM" id="MobiDB-lite"/>
    </source>
</evidence>
<dbReference type="AlphaFoldDB" id="A0A811USW9"/>
<sequence>MNVRVCMYVCISLKNKFKKFLNLISSFQRHPRTGPPVNGFSILHIKFTTTQRMKNRLLMFVSLSDLYQHSQQYSRNLFYSNSNTNNNNNNNSNIDHNNSSSSTLQAHFPHLQQHQQLQQHSQHLQQHSALTALSQHVAESAIWQQQQQQHHHHHLAHSSHLQQ</sequence>
<evidence type="ECO:0000313" key="3">
    <source>
        <dbReference type="Proteomes" id="UP000606786"/>
    </source>
</evidence>
<proteinExistence type="predicted"/>
<feature type="region of interest" description="Disordered" evidence="1">
    <location>
        <begin position="141"/>
        <end position="163"/>
    </location>
</feature>
<comment type="caution">
    <text evidence="2">The sequence shown here is derived from an EMBL/GenBank/DDBJ whole genome shotgun (WGS) entry which is preliminary data.</text>
</comment>
<dbReference type="EMBL" id="CAJHJT010000034">
    <property type="protein sequence ID" value="CAD7002252.1"/>
    <property type="molecule type" value="Genomic_DNA"/>
</dbReference>
<feature type="compositionally biased region" description="Low complexity" evidence="1">
    <location>
        <begin position="80"/>
        <end position="102"/>
    </location>
</feature>
<reference evidence="2" key="1">
    <citation type="submission" date="2020-11" db="EMBL/GenBank/DDBJ databases">
        <authorList>
            <person name="Whitehead M."/>
        </authorList>
    </citation>
    <scope>NUCLEOTIDE SEQUENCE</scope>
    <source>
        <strain evidence="2">EGII</strain>
    </source>
</reference>
<name>A0A811USW9_CERCA</name>
<organism evidence="2 3">
    <name type="scientific">Ceratitis capitata</name>
    <name type="common">Mediterranean fruit fly</name>
    <name type="synonym">Tephritis capitata</name>
    <dbReference type="NCBI Taxonomy" id="7213"/>
    <lineage>
        <taxon>Eukaryota</taxon>
        <taxon>Metazoa</taxon>
        <taxon>Ecdysozoa</taxon>
        <taxon>Arthropoda</taxon>
        <taxon>Hexapoda</taxon>
        <taxon>Insecta</taxon>
        <taxon>Pterygota</taxon>
        <taxon>Neoptera</taxon>
        <taxon>Endopterygota</taxon>
        <taxon>Diptera</taxon>
        <taxon>Brachycera</taxon>
        <taxon>Muscomorpha</taxon>
        <taxon>Tephritoidea</taxon>
        <taxon>Tephritidae</taxon>
        <taxon>Ceratitis</taxon>
        <taxon>Ceratitis</taxon>
    </lineage>
</organism>
<gene>
    <name evidence="2" type="ORF">CCAP1982_LOCUS10748</name>
</gene>
<evidence type="ECO:0000313" key="2">
    <source>
        <dbReference type="EMBL" id="CAD7002252.1"/>
    </source>
</evidence>
<feature type="region of interest" description="Disordered" evidence="1">
    <location>
        <begin position="80"/>
        <end position="103"/>
    </location>
</feature>
<dbReference type="Proteomes" id="UP000606786">
    <property type="component" value="Unassembled WGS sequence"/>
</dbReference>
<protein>
    <submittedName>
        <fullName evidence="2">(Mediterranean fruit fly) hypothetical protein</fullName>
    </submittedName>
</protein>